<dbReference type="Gene3D" id="3.10.580.10">
    <property type="entry name" value="CBS-domain"/>
    <property type="match status" value="1"/>
</dbReference>
<evidence type="ECO:0000256" key="1">
    <source>
        <dbReference type="ARBA" id="ARBA00023122"/>
    </source>
</evidence>
<accession>Q07QV7</accession>
<protein>
    <submittedName>
        <fullName evidence="5">Putative signal-transduction protein with CBS domains</fullName>
    </submittedName>
</protein>
<dbReference type="Gene3D" id="3.30.1340.30">
    <property type="match status" value="1"/>
</dbReference>
<dbReference type="PROSITE" id="PS50914">
    <property type="entry name" value="BON"/>
    <property type="match status" value="1"/>
</dbReference>
<dbReference type="InterPro" id="IPR046342">
    <property type="entry name" value="CBS_dom_sf"/>
</dbReference>
<evidence type="ECO:0000256" key="2">
    <source>
        <dbReference type="PROSITE-ProRule" id="PRU00703"/>
    </source>
</evidence>
<dbReference type="OrthoDB" id="9783590at2"/>
<dbReference type="InterPro" id="IPR000644">
    <property type="entry name" value="CBS_dom"/>
</dbReference>
<gene>
    <name evidence="5" type="ordered locus">RPE_1728</name>
</gene>
<sequence length="242" mass="26595">MRAHQIMTHDVVTVGPEASIVDAANIMLKQHVSGLPVVNDAGELIGVISEGDFIRRTEIGTERKRGRWLRLLLGPGQSASDFVHEHGRKVSEIMTSHPHTVQADATVSEIVKTMEKYHVKRLPVLQDGRMVGIVTRKNLLKAVANLARDVPAPSAADDAIRAQVVAEIERNDWRPFGLSVLVRNGIVHLSGVITEERSRKATIVAAENVSGVKEVHDHLCWVDTMSGFYLNSPEDEQIAKTA</sequence>
<evidence type="ECO:0000313" key="5">
    <source>
        <dbReference type="EMBL" id="ABJ05677.1"/>
    </source>
</evidence>
<dbReference type="InterPro" id="IPR017080">
    <property type="entry name" value="UCP036990_CBS_BON"/>
</dbReference>
<proteinExistence type="predicted"/>
<dbReference type="STRING" id="316055.RPE_1728"/>
<reference evidence="5" key="1">
    <citation type="submission" date="2006-09" db="EMBL/GenBank/DDBJ databases">
        <title>Complete sequence of Rhodopseudomonas palustris BisA53.</title>
        <authorList>
            <consortium name="US DOE Joint Genome Institute"/>
            <person name="Copeland A."/>
            <person name="Lucas S."/>
            <person name="Lapidus A."/>
            <person name="Barry K."/>
            <person name="Detter J.C."/>
            <person name="Glavina del Rio T."/>
            <person name="Hammon N."/>
            <person name="Israni S."/>
            <person name="Dalin E."/>
            <person name="Tice H."/>
            <person name="Pitluck S."/>
            <person name="Chain P."/>
            <person name="Malfatti S."/>
            <person name="Shin M."/>
            <person name="Vergez L."/>
            <person name="Schmutz J."/>
            <person name="Larimer F."/>
            <person name="Land M."/>
            <person name="Hauser L."/>
            <person name="Pelletier D.A."/>
            <person name="Kyrpides N."/>
            <person name="Kim E."/>
            <person name="Harwood C.S."/>
            <person name="Oda Y."/>
            <person name="Richardson P."/>
        </authorList>
    </citation>
    <scope>NUCLEOTIDE SEQUENCE [LARGE SCALE GENOMIC DNA]</scope>
    <source>
        <strain evidence="5">BisA53</strain>
    </source>
</reference>
<evidence type="ECO:0000259" key="4">
    <source>
        <dbReference type="PROSITE" id="PS51371"/>
    </source>
</evidence>
<dbReference type="CDD" id="cd04586">
    <property type="entry name" value="CBS_pair_BON_assoc"/>
    <property type="match status" value="1"/>
</dbReference>
<dbReference type="Pfam" id="PF04972">
    <property type="entry name" value="BON"/>
    <property type="match status" value="1"/>
</dbReference>
<dbReference type="PROSITE" id="PS51371">
    <property type="entry name" value="CBS"/>
    <property type="match status" value="2"/>
</dbReference>
<dbReference type="PANTHER" id="PTHR43080:SF26">
    <property type="entry name" value="REGULATORY PROTEIN"/>
    <property type="match status" value="1"/>
</dbReference>
<feature type="domain" description="CBS" evidence="4">
    <location>
        <begin position="7"/>
        <end position="65"/>
    </location>
</feature>
<dbReference type="eggNOG" id="COG0517">
    <property type="taxonomic scope" value="Bacteria"/>
</dbReference>
<dbReference type="EMBL" id="CP000463">
    <property type="protein sequence ID" value="ABJ05677.1"/>
    <property type="molecule type" value="Genomic_DNA"/>
</dbReference>
<dbReference type="InterPro" id="IPR051257">
    <property type="entry name" value="Diverse_CBS-Domain"/>
</dbReference>
<dbReference type="SUPFAM" id="SSF54631">
    <property type="entry name" value="CBS-domain pair"/>
    <property type="match status" value="1"/>
</dbReference>
<dbReference type="PANTHER" id="PTHR43080">
    <property type="entry name" value="CBS DOMAIN-CONTAINING PROTEIN CBSX3, MITOCHONDRIAL"/>
    <property type="match status" value="1"/>
</dbReference>
<keyword evidence="1 2" id="KW-0129">CBS domain</keyword>
<dbReference type="KEGG" id="rpe:RPE_1728"/>
<dbReference type="Pfam" id="PF00571">
    <property type="entry name" value="CBS"/>
    <property type="match status" value="2"/>
</dbReference>
<dbReference type="HOGENOM" id="CLU_040681_1_0_5"/>
<dbReference type="SMART" id="SM00116">
    <property type="entry name" value="CBS"/>
    <property type="match status" value="2"/>
</dbReference>
<dbReference type="AlphaFoldDB" id="Q07QV7"/>
<organism evidence="5">
    <name type="scientific">Rhodopseudomonas palustris (strain BisA53)</name>
    <dbReference type="NCBI Taxonomy" id="316055"/>
    <lineage>
        <taxon>Bacteria</taxon>
        <taxon>Pseudomonadati</taxon>
        <taxon>Pseudomonadota</taxon>
        <taxon>Alphaproteobacteria</taxon>
        <taxon>Hyphomicrobiales</taxon>
        <taxon>Nitrobacteraceae</taxon>
        <taxon>Rhodopseudomonas</taxon>
    </lineage>
</organism>
<name>Q07QV7_RHOP5</name>
<dbReference type="InterPro" id="IPR007055">
    <property type="entry name" value="BON_dom"/>
</dbReference>
<feature type="domain" description="CBS" evidence="4">
    <location>
        <begin position="94"/>
        <end position="150"/>
    </location>
</feature>
<evidence type="ECO:0000259" key="3">
    <source>
        <dbReference type="PROSITE" id="PS50914"/>
    </source>
</evidence>
<feature type="domain" description="BON" evidence="3">
    <location>
        <begin position="156"/>
        <end position="223"/>
    </location>
</feature>
<dbReference type="PIRSF" id="PIRSF036990">
    <property type="entry name" value="UCP036990_CBS_BON"/>
    <property type="match status" value="1"/>
</dbReference>